<dbReference type="InterPro" id="IPR001680">
    <property type="entry name" value="WD40_rpt"/>
</dbReference>
<dbReference type="AlphaFoldDB" id="A0AAD5MBY7"/>
<dbReference type="InterPro" id="IPR036322">
    <property type="entry name" value="WD40_repeat_dom_sf"/>
</dbReference>
<organism evidence="5 6">
    <name type="scientific">Pythium insidiosum</name>
    <name type="common">Pythiosis disease agent</name>
    <dbReference type="NCBI Taxonomy" id="114742"/>
    <lineage>
        <taxon>Eukaryota</taxon>
        <taxon>Sar</taxon>
        <taxon>Stramenopiles</taxon>
        <taxon>Oomycota</taxon>
        <taxon>Peronosporomycetes</taxon>
        <taxon>Pythiales</taxon>
        <taxon>Pythiaceae</taxon>
        <taxon>Pythium</taxon>
    </lineage>
</organism>
<name>A0AAD5MBY7_PYTIN</name>
<sequence length="310" mass="34144">MTQFPVASSPASTRAALKEPAMSPQAPNAHGNNSSPASSETSEWRQAYAAGDRMRELVEAEVISAIEYDRSGDFLATGNKGGRVTIYCRNGSHTSDCVMLQPRQPQYTVYTEFQSHTAEFDYLKSLEIEEKINQIKWCRPSNNAQYLLSTNDKTIKLWKVHERNVREIHEHLRPRLADLYESDCIFDKFECAVSGDGNNFITGSYNSEFHIYDRYGRSDICISPSPRTATTGRRHSLPHHMLAQSMVPAAADGGATAMPSRAAATGGNPSAGAGGGDGLDFSKKILQTSWHPTLNEVAVSIRNSLYVYSA</sequence>
<evidence type="ECO:0000256" key="1">
    <source>
        <dbReference type="ARBA" id="ARBA00008259"/>
    </source>
</evidence>
<dbReference type="GO" id="GO:0019888">
    <property type="term" value="F:protein phosphatase regulator activity"/>
    <property type="evidence" value="ECO:0007669"/>
    <property type="project" value="InterPro"/>
</dbReference>
<dbReference type="InterPro" id="IPR018067">
    <property type="entry name" value="PP2A_PR55_CS"/>
</dbReference>
<feature type="compositionally biased region" description="Low complexity" evidence="4">
    <location>
        <begin position="262"/>
        <end position="271"/>
    </location>
</feature>
<comment type="caution">
    <text evidence="5">The sequence shown here is derived from an EMBL/GenBank/DDBJ whole genome shotgun (WGS) entry which is preliminary data.</text>
</comment>
<feature type="compositionally biased region" description="Polar residues" evidence="4">
    <location>
        <begin position="30"/>
        <end position="41"/>
    </location>
</feature>
<dbReference type="Proteomes" id="UP001209570">
    <property type="component" value="Unassembled WGS sequence"/>
</dbReference>
<proteinExistence type="inferred from homology"/>
<dbReference type="GO" id="GO:0000159">
    <property type="term" value="C:protein phosphatase type 2A complex"/>
    <property type="evidence" value="ECO:0007669"/>
    <property type="project" value="InterPro"/>
</dbReference>
<dbReference type="PIRSF" id="PIRSF037309">
    <property type="entry name" value="PP2A_PR55"/>
    <property type="match status" value="1"/>
</dbReference>
<evidence type="ECO:0000256" key="4">
    <source>
        <dbReference type="SAM" id="MobiDB-lite"/>
    </source>
</evidence>
<accession>A0AAD5MBY7</accession>
<keyword evidence="6" id="KW-1185">Reference proteome</keyword>
<comment type="similarity">
    <text evidence="1">Belongs to the phosphatase 2A regulatory subunit B family.</text>
</comment>
<dbReference type="Gene3D" id="2.130.10.10">
    <property type="entry name" value="YVTN repeat-like/Quinoprotein amine dehydrogenase"/>
    <property type="match status" value="1"/>
</dbReference>
<evidence type="ECO:0000313" key="6">
    <source>
        <dbReference type="Proteomes" id="UP001209570"/>
    </source>
</evidence>
<feature type="region of interest" description="Disordered" evidence="4">
    <location>
        <begin position="1"/>
        <end position="45"/>
    </location>
</feature>
<evidence type="ECO:0000256" key="3">
    <source>
        <dbReference type="ARBA" id="ARBA00022737"/>
    </source>
</evidence>
<feature type="compositionally biased region" description="Polar residues" evidence="4">
    <location>
        <begin position="1"/>
        <end position="12"/>
    </location>
</feature>
<dbReference type="SUPFAM" id="SSF50978">
    <property type="entry name" value="WD40 repeat-like"/>
    <property type="match status" value="1"/>
</dbReference>
<dbReference type="EMBL" id="JAKCXM010000110">
    <property type="protein sequence ID" value="KAJ0402133.1"/>
    <property type="molecule type" value="Genomic_DNA"/>
</dbReference>
<dbReference type="Pfam" id="PF00400">
    <property type="entry name" value="WD40"/>
    <property type="match status" value="1"/>
</dbReference>
<protein>
    <recommendedName>
        <fullName evidence="7">Serine/threonine-protein phosphatase 2A 55 kDa regulatory subunit B</fullName>
    </recommendedName>
</protein>
<dbReference type="PANTHER" id="PTHR11871">
    <property type="entry name" value="PROTEIN PHOSPHATASE PP2A REGULATORY SUBUNIT B"/>
    <property type="match status" value="1"/>
</dbReference>
<keyword evidence="2" id="KW-0853">WD repeat</keyword>
<evidence type="ECO:0008006" key="7">
    <source>
        <dbReference type="Google" id="ProtNLM"/>
    </source>
</evidence>
<dbReference type="PRINTS" id="PR00600">
    <property type="entry name" value="PP2APR55"/>
</dbReference>
<keyword evidence="3" id="KW-0677">Repeat</keyword>
<dbReference type="InterPro" id="IPR015943">
    <property type="entry name" value="WD40/YVTN_repeat-like_dom_sf"/>
</dbReference>
<dbReference type="InterPro" id="IPR000009">
    <property type="entry name" value="PP2A_PR55"/>
</dbReference>
<reference evidence="5" key="1">
    <citation type="submission" date="2021-12" db="EMBL/GenBank/DDBJ databases">
        <title>Prjna785345.</title>
        <authorList>
            <person name="Rujirawat T."/>
            <person name="Krajaejun T."/>
        </authorList>
    </citation>
    <scope>NUCLEOTIDE SEQUENCE</scope>
    <source>
        <strain evidence="5">Pi057C3</strain>
    </source>
</reference>
<feature type="region of interest" description="Disordered" evidence="4">
    <location>
        <begin position="253"/>
        <end position="274"/>
    </location>
</feature>
<evidence type="ECO:0000313" key="5">
    <source>
        <dbReference type="EMBL" id="KAJ0402133.1"/>
    </source>
</evidence>
<gene>
    <name evidence="5" type="ORF">P43SY_000448</name>
</gene>
<dbReference type="PROSITE" id="PS01024">
    <property type="entry name" value="PR55_1"/>
    <property type="match status" value="1"/>
</dbReference>
<evidence type="ECO:0000256" key="2">
    <source>
        <dbReference type="ARBA" id="ARBA00022574"/>
    </source>
</evidence>